<accession>Q6YRU3</accession>
<dbReference type="AlphaFoldDB" id="Q6YRU3"/>
<dbReference type="EnsemblBacteria" id="BAD02118">
    <property type="protein sequence ID" value="BAD02118"/>
    <property type="gene ID" value="BAD02118"/>
</dbReference>
<dbReference type="KEGG" id="syn:ssl6061"/>
<geneLocation type="plasmid" evidence="1 2">
    <name>pSYSX</name>
</geneLocation>
<protein>
    <submittedName>
        <fullName evidence="1">Ssl6061 protein</fullName>
    </submittedName>
</protein>
<reference evidence="1 2" key="1">
    <citation type="journal article" date="2003" name="DNA Res.">
        <title>Structural analysis of four large plasmids harboring in a unicellular cyanobacterium, Synechocystis sp. PCC 6803.</title>
        <authorList>
            <person name="Kaneko T."/>
            <person name="Nakamura Y."/>
            <person name="Sasamoto S."/>
            <person name="Watanabe A."/>
            <person name="Kohara M."/>
            <person name="Matsumoto M."/>
            <person name="Shimpo S."/>
            <person name="Yamada M."/>
            <person name="Tabata S."/>
        </authorList>
    </citation>
    <scope>NUCLEOTIDE SEQUENCE [LARGE SCALE GENOMIC DNA]</scope>
    <source>
        <strain evidence="2">ATCC 27184 / PCC 6803 / Kazusa</strain>
    </source>
</reference>
<sequence length="68" mass="7642">MGGHPQGKFFTLPFIHSLKIFPLASANSSSGLIVLFRTLIRYPKSRKGEPLTPSIYEQIDRLINNPET</sequence>
<organism evidence="1 2">
    <name type="scientific">Synechocystis sp. (strain ATCC 27184 / PCC 6803 / Kazusa)</name>
    <dbReference type="NCBI Taxonomy" id="1111708"/>
    <lineage>
        <taxon>Bacteria</taxon>
        <taxon>Bacillati</taxon>
        <taxon>Cyanobacteriota</taxon>
        <taxon>Cyanophyceae</taxon>
        <taxon>Synechococcales</taxon>
        <taxon>Merismopediaceae</taxon>
        <taxon>Synechocystis</taxon>
    </lineage>
</organism>
<dbReference type="InParanoid" id="Q6YRU3"/>
<dbReference type="Proteomes" id="UP000001425">
    <property type="component" value="Plasmid pSYSX"/>
</dbReference>
<keyword evidence="2" id="KW-1185">Reference proteome</keyword>
<dbReference type="EMBL" id="AP006585">
    <property type="protein sequence ID" value="BAD02118.1"/>
    <property type="molecule type" value="Genomic_DNA"/>
</dbReference>
<name>Q6YRU3_SYNY3</name>
<gene>
    <name evidence="1" type="ordered locus">ssl6061</name>
</gene>
<proteinExistence type="predicted"/>
<evidence type="ECO:0000313" key="2">
    <source>
        <dbReference type="Proteomes" id="UP000001425"/>
    </source>
</evidence>
<keyword evidence="1" id="KW-0614">Plasmid</keyword>
<evidence type="ECO:0000313" key="1">
    <source>
        <dbReference type="EMBL" id="BAD02118.1"/>
    </source>
</evidence>